<evidence type="ECO:0000313" key="2">
    <source>
        <dbReference type="EMBL" id="KOH43619.1"/>
    </source>
</evidence>
<dbReference type="Proteomes" id="UP000036958">
    <property type="component" value="Unassembled WGS sequence"/>
</dbReference>
<organism evidence="2 3">
    <name type="scientific">Sunxiuqinia dokdonensis</name>
    <dbReference type="NCBI Taxonomy" id="1409788"/>
    <lineage>
        <taxon>Bacteria</taxon>
        <taxon>Pseudomonadati</taxon>
        <taxon>Bacteroidota</taxon>
        <taxon>Bacteroidia</taxon>
        <taxon>Marinilabiliales</taxon>
        <taxon>Prolixibacteraceae</taxon>
        <taxon>Sunxiuqinia</taxon>
    </lineage>
</organism>
<keyword evidence="1" id="KW-0732">Signal</keyword>
<reference evidence="3" key="1">
    <citation type="submission" date="2015-07" db="EMBL/GenBank/DDBJ databases">
        <title>Genome sequencing of Sunxiuqinia dokdonensis strain SK.</title>
        <authorList>
            <person name="Ahn S."/>
            <person name="Kim B.-C."/>
        </authorList>
    </citation>
    <scope>NUCLEOTIDE SEQUENCE [LARGE SCALE GENOMIC DNA]</scope>
    <source>
        <strain evidence="3">SK</strain>
    </source>
</reference>
<keyword evidence="3" id="KW-1185">Reference proteome</keyword>
<dbReference type="AlphaFoldDB" id="A0A0L8V5A2"/>
<accession>A0A0L8V5A2</accession>
<feature type="chain" id="PRO_5005591377" description="DUF4412 domain-containing protein" evidence="1">
    <location>
        <begin position="24"/>
        <end position="325"/>
    </location>
</feature>
<dbReference type="STRING" id="1409788.NC99_35390"/>
<gene>
    <name evidence="2" type="ORF">NC99_35390</name>
</gene>
<name>A0A0L8V5A2_9BACT</name>
<protein>
    <recommendedName>
        <fullName evidence="4">DUF4412 domain-containing protein</fullName>
    </recommendedName>
</protein>
<sequence length="325" mass="37082">MNKFLPPVMILFFFFAVSETASAQGFLNKLSKKVQDKIENKVEDKVDQKVDEKVDESLDKVFEEGEDSADPRSTSEKQNERLSKMMKGMGMSGEPVPIENDYVFDSKLQMHIESYKKNGEKDSDGEFITYINPNGKNFAYEFIGGDMKQKGQGTFIMDFENKAMIMLTEEKGERQGIVYGFDMEGMMDAGFDAETYEGLEDADMSNMAMSPYVEKTGRTKTVEGYRCEEYRYDNPEDHTKASFWISKDVNIMTRDFMSTMLKSATYSHGMPWGFVMESESENTRTGERSVMRVTDIDNKANKQFSMSAYQITNLGSMKIPAMGEE</sequence>
<evidence type="ECO:0008006" key="4">
    <source>
        <dbReference type="Google" id="ProtNLM"/>
    </source>
</evidence>
<feature type="signal peptide" evidence="1">
    <location>
        <begin position="1"/>
        <end position="23"/>
    </location>
</feature>
<dbReference type="EMBL" id="LGIA01000181">
    <property type="protein sequence ID" value="KOH43619.1"/>
    <property type="molecule type" value="Genomic_DNA"/>
</dbReference>
<dbReference type="RefSeq" id="WP_157624982.1">
    <property type="nucleotide sequence ID" value="NZ_LGIA01000181.1"/>
</dbReference>
<evidence type="ECO:0000313" key="3">
    <source>
        <dbReference type="Proteomes" id="UP000036958"/>
    </source>
</evidence>
<comment type="caution">
    <text evidence="2">The sequence shown here is derived from an EMBL/GenBank/DDBJ whole genome shotgun (WGS) entry which is preliminary data.</text>
</comment>
<proteinExistence type="predicted"/>
<evidence type="ECO:0000256" key="1">
    <source>
        <dbReference type="SAM" id="SignalP"/>
    </source>
</evidence>
<dbReference type="OrthoDB" id="1524221at2"/>